<protein>
    <submittedName>
        <fullName evidence="2">Uncharacterized protein</fullName>
    </submittedName>
</protein>
<dbReference type="AlphaFoldDB" id="A0A8D9E5T5"/>
<evidence type="ECO:0000256" key="1">
    <source>
        <dbReference type="SAM" id="MobiDB-lite"/>
    </source>
</evidence>
<name>A0A8D9E5T5_9HEMI</name>
<dbReference type="EMBL" id="HBUF01414243">
    <property type="protein sequence ID" value="CAG6739605.1"/>
    <property type="molecule type" value="Transcribed_RNA"/>
</dbReference>
<feature type="compositionally biased region" description="Polar residues" evidence="1">
    <location>
        <begin position="17"/>
        <end position="30"/>
    </location>
</feature>
<sequence length="100" mass="11551">MMEWKERTPRLGKIRGSPTQRPDSHQESFQCQHIPSPYLGNSLNVPISFSRHTALLYVCVNLAVHFRNKKTVYNIPEQTQHTESTNMLIKHEADSLAMMT</sequence>
<reference evidence="2" key="1">
    <citation type="submission" date="2021-05" db="EMBL/GenBank/DDBJ databases">
        <authorList>
            <person name="Alioto T."/>
            <person name="Alioto T."/>
            <person name="Gomez Garrido J."/>
        </authorList>
    </citation>
    <scope>NUCLEOTIDE SEQUENCE</scope>
</reference>
<evidence type="ECO:0000313" key="2">
    <source>
        <dbReference type="EMBL" id="CAG6739605.1"/>
    </source>
</evidence>
<feature type="region of interest" description="Disordered" evidence="1">
    <location>
        <begin position="1"/>
        <end position="30"/>
    </location>
</feature>
<accession>A0A8D9E5T5</accession>
<proteinExistence type="predicted"/>
<organism evidence="2">
    <name type="scientific">Cacopsylla melanoneura</name>
    <dbReference type="NCBI Taxonomy" id="428564"/>
    <lineage>
        <taxon>Eukaryota</taxon>
        <taxon>Metazoa</taxon>
        <taxon>Ecdysozoa</taxon>
        <taxon>Arthropoda</taxon>
        <taxon>Hexapoda</taxon>
        <taxon>Insecta</taxon>
        <taxon>Pterygota</taxon>
        <taxon>Neoptera</taxon>
        <taxon>Paraneoptera</taxon>
        <taxon>Hemiptera</taxon>
        <taxon>Sternorrhyncha</taxon>
        <taxon>Psylloidea</taxon>
        <taxon>Psyllidae</taxon>
        <taxon>Psyllinae</taxon>
        <taxon>Cacopsylla</taxon>
    </lineage>
</organism>